<reference evidence="1" key="1">
    <citation type="journal article" date="2011" name="PLoS Genet.">
        <title>Parallel evolution of a type IV secretion system in radiating lineages of the host-restricted bacterial pathogen Bartonella.</title>
        <authorList>
            <person name="Engel P."/>
            <person name="Salzburger W."/>
            <person name="Liesch M."/>
            <person name="Chang C.C."/>
            <person name="Maruyama S."/>
            <person name="Lanz C."/>
            <person name="Calteau A."/>
            <person name="Lajus A."/>
            <person name="Medigue C."/>
            <person name="Schuster S.C."/>
            <person name="Dehio C."/>
        </authorList>
    </citation>
    <scope>NUCLEOTIDE SEQUENCE</scope>
    <source>
        <strain evidence="1">R1</strain>
    </source>
</reference>
<accession>E6Z1N7</accession>
<dbReference type="AlphaFoldDB" id="E6Z1N7"/>
<protein>
    <submittedName>
        <fullName evidence="1">Uncharacterized protein</fullName>
    </submittedName>
</protein>
<evidence type="ECO:0000313" key="1">
    <source>
        <dbReference type="EMBL" id="CBI83025.1"/>
    </source>
</evidence>
<name>E6Z1N7_BARSR</name>
<dbReference type="EMBL" id="FN645524">
    <property type="protein sequence ID" value="CBI83025.1"/>
    <property type="molecule type" value="Genomic_DNA"/>
</dbReference>
<sequence length="33" mass="3613">MHKGHGAPIWVSLMRAFELALMRGGGRGDGRTF</sequence>
<organism evidence="1">
    <name type="scientific">Bartonella schoenbuchensis (strain DSM 13525 / NCTC 13165 / R1)</name>
    <dbReference type="NCBI Taxonomy" id="687861"/>
    <lineage>
        <taxon>Bacteria</taxon>
        <taxon>Pseudomonadati</taxon>
        <taxon>Pseudomonadota</taxon>
        <taxon>Alphaproteobacteria</taxon>
        <taxon>Hyphomicrobiales</taxon>
        <taxon>Bartonellaceae</taxon>
        <taxon>Bartonella</taxon>
    </lineage>
</organism>
<gene>
    <name evidence="1" type="ORF">BARSC_190298</name>
</gene>
<proteinExistence type="predicted"/>